<reference evidence="10 11" key="1">
    <citation type="submission" date="2019-10" db="EMBL/GenBank/DDBJ databases">
        <authorList>
            <person name="Palmer J.M."/>
        </authorList>
    </citation>
    <scope>NUCLEOTIDE SEQUENCE [LARGE SCALE GENOMIC DNA]</scope>
    <source>
        <strain evidence="10 11">TWF694</strain>
    </source>
</reference>
<evidence type="ECO:0000256" key="7">
    <source>
        <dbReference type="ARBA" id="ARBA00025795"/>
    </source>
</evidence>
<dbReference type="Proteomes" id="UP001365542">
    <property type="component" value="Unassembled WGS sequence"/>
</dbReference>
<dbReference type="Gene3D" id="1.10.489.10">
    <property type="entry name" value="Chloroperoxidase-like"/>
    <property type="match status" value="1"/>
</dbReference>
<comment type="similarity">
    <text evidence="7">Belongs to the chloroperoxidase family.</text>
</comment>
<sequence length="294" mass="32803">MENSAGTTDTPTLQRGDWKHPDVTDLRGPCPIINSLANHGYIPRDGRNVSADEIIEAFQEVLGLAPDSAIGLTKPPFTLHLDQDSDKKDAQDQQDPTNKQNQSWFHSFLSKLPGLPTMDSQLSLGLRDAGQVNEKGEPVLNLDQLSRHGAVEHDVSLIRNDFAQGDNTSIQPHLLEQLLKASSDGKTFTIADFAHFRNQRYRQQKTLNPELKFGLREAVLAFGEVALVMCVFGVSFAGGYDKAPYEYIKTLLKEERFPYQEGWKKRTIPVTLAELSANSTYLQAAAFIDSFRQD</sequence>
<dbReference type="GO" id="GO:0004601">
    <property type="term" value="F:peroxidase activity"/>
    <property type="evidence" value="ECO:0007669"/>
    <property type="project" value="UniProtKB-KW"/>
</dbReference>
<gene>
    <name evidence="10" type="ORF">TWF694_011850</name>
</gene>
<comment type="cofactor">
    <cofactor evidence="1">
        <name>heme b</name>
        <dbReference type="ChEBI" id="CHEBI:60344"/>
    </cofactor>
</comment>
<proteinExistence type="inferred from homology"/>
<feature type="region of interest" description="Disordered" evidence="8">
    <location>
        <begin position="75"/>
        <end position="102"/>
    </location>
</feature>
<keyword evidence="4" id="KW-0479">Metal-binding</keyword>
<dbReference type="EMBL" id="JAVHJO010000009">
    <property type="protein sequence ID" value="KAK6537676.1"/>
    <property type="molecule type" value="Genomic_DNA"/>
</dbReference>
<evidence type="ECO:0000256" key="5">
    <source>
        <dbReference type="ARBA" id="ARBA00023002"/>
    </source>
</evidence>
<keyword evidence="5" id="KW-0560">Oxidoreductase</keyword>
<organism evidence="10 11">
    <name type="scientific">Orbilia ellipsospora</name>
    <dbReference type="NCBI Taxonomy" id="2528407"/>
    <lineage>
        <taxon>Eukaryota</taxon>
        <taxon>Fungi</taxon>
        <taxon>Dikarya</taxon>
        <taxon>Ascomycota</taxon>
        <taxon>Pezizomycotina</taxon>
        <taxon>Orbiliomycetes</taxon>
        <taxon>Orbiliales</taxon>
        <taxon>Orbiliaceae</taxon>
        <taxon>Orbilia</taxon>
    </lineage>
</organism>
<dbReference type="GO" id="GO:0046872">
    <property type="term" value="F:metal ion binding"/>
    <property type="evidence" value="ECO:0007669"/>
    <property type="project" value="UniProtKB-KW"/>
</dbReference>
<evidence type="ECO:0000313" key="10">
    <source>
        <dbReference type="EMBL" id="KAK6537676.1"/>
    </source>
</evidence>
<comment type="caution">
    <text evidence="10">The sequence shown here is derived from an EMBL/GenBank/DDBJ whole genome shotgun (WGS) entry which is preliminary data.</text>
</comment>
<keyword evidence="6" id="KW-0408">Iron</keyword>
<keyword evidence="3" id="KW-0349">Heme</keyword>
<name>A0AAV9X6S4_9PEZI</name>
<keyword evidence="11" id="KW-1185">Reference proteome</keyword>
<feature type="compositionally biased region" description="Basic and acidic residues" evidence="8">
    <location>
        <begin position="81"/>
        <end position="91"/>
    </location>
</feature>
<evidence type="ECO:0000256" key="6">
    <source>
        <dbReference type="ARBA" id="ARBA00023004"/>
    </source>
</evidence>
<dbReference type="Pfam" id="PF01328">
    <property type="entry name" value="Peroxidase_2"/>
    <property type="match status" value="1"/>
</dbReference>
<evidence type="ECO:0000256" key="4">
    <source>
        <dbReference type="ARBA" id="ARBA00022723"/>
    </source>
</evidence>
<dbReference type="InterPro" id="IPR036851">
    <property type="entry name" value="Chloroperoxidase-like_sf"/>
</dbReference>
<evidence type="ECO:0000256" key="1">
    <source>
        <dbReference type="ARBA" id="ARBA00001970"/>
    </source>
</evidence>
<protein>
    <recommendedName>
        <fullName evidence="9">Heme haloperoxidase family profile domain-containing protein</fullName>
    </recommendedName>
</protein>
<evidence type="ECO:0000313" key="11">
    <source>
        <dbReference type="Proteomes" id="UP001365542"/>
    </source>
</evidence>
<feature type="domain" description="Heme haloperoxidase family profile" evidence="9">
    <location>
        <begin position="14"/>
        <end position="277"/>
    </location>
</feature>
<dbReference type="AlphaFoldDB" id="A0AAV9X6S4"/>
<evidence type="ECO:0000259" key="9">
    <source>
        <dbReference type="PROSITE" id="PS51405"/>
    </source>
</evidence>
<dbReference type="PANTHER" id="PTHR33577">
    <property type="entry name" value="STERIGMATOCYSTIN BIOSYNTHESIS PEROXIDASE STCC-RELATED"/>
    <property type="match status" value="1"/>
</dbReference>
<dbReference type="PANTHER" id="PTHR33577:SF9">
    <property type="entry name" value="PEROXIDASE STCC"/>
    <property type="match status" value="1"/>
</dbReference>
<feature type="region of interest" description="Disordered" evidence="8">
    <location>
        <begin position="1"/>
        <end position="24"/>
    </location>
</feature>
<keyword evidence="2" id="KW-0575">Peroxidase</keyword>
<feature type="compositionally biased region" description="Polar residues" evidence="8">
    <location>
        <begin position="1"/>
        <end position="13"/>
    </location>
</feature>
<evidence type="ECO:0000256" key="8">
    <source>
        <dbReference type="SAM" id="MobiDB-lite"/>
    </source>
</evidence>
<dbReference type="InterPro" id="IPR000028">
    <property type="entry name" value="Chloroperoxidase"/>
</dbReference>
<dbReference type="PROSITE" id="PS51405">
    <property type="entry name" value="HEME_HALOPEROXIDASE"/>
    <property type="match status" value="1"/>
</dbReference>
<accession>A0AAV9X6S4</accession>
<evidence type="ECO:0000256" key="2">
    <source>
        <dbReference type="ARBA" id="ARBA00022559"/>
    </source>
</evidence>
<evidence type="ECO:0000256" key="3">
    <source>
        <dbReference type="ARBA" id="ARBA00022617"/>
    </source>
</evidence>
<dbReference type="SUPFAM" id="SSF47571">
    <property type="entry name" value="Cloroperoxidase"/>
    <property type="match status" value="1"/>
</dbReference>